<evidence type="ECO:0000313" key="3">
    <source>
        <dbReference type="Ensembl" id="ENSACAP00000041318.1"/>
    </source>
</evidence>
<dbReference type="PANTHER" id="PTHR46849">
    <property type="entry name" value="RCC1 DOMAIN-CONTAINING PROTEIN 1"/>
    <property type="match status" value="1"/>
</dbReference>
<dbReference type="Ensembl" id="ENSACAT00000039188.1">
    <property type="protein sequence ID" value="ENSACAP00000041318.1"/>
    <property type="gene ID" value="ENSACAG00000004250.4"/>
</dbReference>
<evidence type="ECO:0000256" key="1">
    <source>
        <dbReference type="PROSITE-ProRule" id="PRU00235"/>
    </source>
</evidence>
<dbReference type="AlphaFoldDB" id="A0A803U1H8"/>
<dbReference type="InterPro" id="IPR009091">
    <property type="entry name" value="RCC1/BLIP-II"/>
</dbReference>
<feature type="repeat" description="RCC1" evidence="1">
    <location>
        <begin position="117"/>
        <end position="198"/>
    </location>
</feature>
<protein>
    <recommendedName>
        <fullName evidence="5">RCC1 domain containing 1</fullName>
    </recommendedName>
</protein>
<proteinExistence type="predicted"/>
<name>A0A803U1H8_ANOCA</name>
<feature type="repeat" description="RCC1" evidence="1">
    <location>
        <begin position="199"/>
        <end position="252"/>
    </location>
</feature>
<reference evidence="3" key="1">
    <citation type="submission" date="2009-12" db="EMBL/GenBank/DDBJ databases">
        <title>The Genome Sequence of Anolis carolinensis (Green Anole Lizard).</title>
        <authorList>
            <consortium name="The Genome Sequencing Platform"/>
            <person name="Di Palma F."/>
            <person name="Alfoldi J."/>
            <person name="Heiman D."/>
            <person name="Young S."/>
            <person name="Grabherr M."/>
            <person name="Johnson J."/>
            <person name="Lander E.S."/>
            <person name="Lindblad-Toh K."/>
        </authorList>
    </citation>
    <scope>NUCLEOTIDE SEQUENCE [LARGE SCALE GENOMIC DNA]</scope>
    <source>
        <strain evidence="3">JBL SC #1</strain>
    </source>
</reference>
<dbReference type="InterPro" id="IPR000408">
    <property type="entry name" value="Reg_chr_condens"/>
</dbReference>
<dbReference type="Proteomes" id="UP000001646">
    <property type="component" value="Unplaced"/>
</dbReference>
<reference evidence="3" key="3">
    <citation type="submission" date="2025-09" db="UniProtKB">
        <authorList>
            <consortium name="Ensembl"/>
        </authorList>
    </citation>
    <scope>IDENTIFICATION</scope>
</reference>
<feature type="repeat" description="RCC1" evidence="1">
    <location>
        <begin position="65"/>
        <end position="116"/>
    </location>
</feature>
<dbReference type="PANTHER" id="PTHR46849:SF1">
    <property type="entry name" value="RCC1 DOMAIN-CONTAINING PROTEIN 1"/>
    <property type="match status" value="1"/>
</dbReference>
<dbReference type="Gene3D" id="2.130.10.30">
    <property type="entry name" value="Regulator of chromosome condensation 1/beta-lactamase-inhibitor protein II"/>
    <property type="match status" value="1"/>
</dbReference>
<feature type="region of interest" description="Disordered" evidence="2">
    <location>
        <begin position="132"/>
        <end position="161"/>
    </location>
</feature>
<keyword evidence="4" id="KW-1185">Reference proteome</keyword>
<evidence type="ECO:0000256" key="2">
    <source>
        <dbReference type="SAM" id="MobiDB-lite"/>
    </source>
</evidence>
<sequence>MVVVFSCFAPPALSLSLSLSTDGLPLVPGGFVTPRPPFFHPLPASLCARRLVLGHEHMLLLDEAGTLFSWGSGRHGQLGHGDLEDRPEPQAVEALQGVALKEVAAGGWHSATVSEAGDLYLWGWNESGQLGLPSKAASESQGAARDTDGAGDRAQPQGPPGADFISIQAFPALLHLPRGAEALKAGCGSRHTAAVTRTGELYTWGWGQYGQLGHGDTASSDRPRRVNHFVERGLSVVDVTCGLWATFVQMNTEPSWYIFPKSKIAQDKTGLNICFKLSH</sequence>
<dbReference type="InterPro" id="IPR052830">
    <property type="entry name" value="RCC1_domain-containing"/>
</dbReference>
<dbReference type="SUPFAM" id="SSF50985">
    <property type="entry name" value="RCC1/BLIP-II"/>
    <property type="match status" value="1"/>
</dbReference>
<dbReference type="GeneTree" id="ENSGT00940000164520"/>
<reference evidence="3" key="2">
    <citation type="submission" date="2025-08" db="UniProtKB">
        <authorList>
            <consortium name="Ensembl"/>
        </authorList>
    </citation>
    <scope>IDENTIFICATION</scope>
</reference>
<dbReference type="Bgee" id="ENSACAG00000004250">
    <property type="expression patterns" value="Expressed in hemipenis and 13 other cell types or tissues"/>
</dbReference>
<organism evidence="3 4">
    <name type="scientific">Anolis carolinensis</name>
    <name type="common">Green anole</name>
    <name type="synonym">American chameleon</name>
    <dbReference type="NCBI Taxonomy" id="28377"/>
    <lineage>
        <taxon>Eukaryota</taxon>
        <taxon>Metazoa</taxon>
        <taxon>Chordata</taxon>
        <taxon>Craniata</taxon>
        <taxon>Vertebrata</taxon>
        <taxon>Euteleostomi</taxon>
        <taxon>Lepidosauria</taxon>
        <taxon>Squamata</taxon>
        <taxon>Bifurcata</taxon>
        <taxon>Unidentata</taxon>
        <taxon>Episquamata</taxon>
        <taxon>Toxicofera</taxon>
        <taxon>Iguania</taxon>
        <taxon>Dactyloidae</taxon>
        <taxon>Anolis</taxon>
    </lineage>
</organism>
<evidence type="ECO:0000313" key="4">
    <source>
        <dbReference type="Proteomes" id="UP000001646"/>
    </source>
</evidence>
<dbReference type="PRINTS" id="PR00633">
    <property type="entry name" value="RCCNDNSATION"/>
</dbReference>
<dbReference type="PROSITE" id="PS50012">
    <property type="entry name" value="RCC1_3"/>
    <property type="match status" value="3"/>
</dbReference>
<dbReference type="PROSITE" id="PS00626">
    <property type="entry name" value="RCC1_2"/>
    <property type="match status" value="2"/>
</dbReference>
<dbReference type="Pfam" id="PF00415">
    <property type="entry name" value="RCC1"/>
    <property type="match status" value="3"/>
</dbReference>
<accession>A0A803U1H8</accession>
<evidence type="ECO:0008006" key="5">
    <source>
        <dbReference type="Google" id="ProtNLM"/>
    </source>
</evidence>